<evidence type="ECO:0000313" key="4">
    <source>
        <dbReference type="Proteomes" id="UP000765509"/>
    </source>
</evidence>
<proteinExistence type="predicted"/>
<evidence type="ECO:0000256" key="1">
    <source>
        <dbReference type="ARBA" id="ARBA00022884"/>
    </source>
</evidence>
<dbReference type="GO" id="GO:0015074">
    <property type="term" value="P:DNA integration"/>
    <property type="evidence" value="ECO:0007669"/>
    <property type="project" value="InterPro"/>
</dbReference>
<comment type="caution">
    <text evidence="3">The sequence shown here is derived from an EMBL/GenBank/DDBJ whole genome shotgun (WGS) entry which is preliminary data.</text>
</comment>
<dbReference type="Gene3D" id="3.30.420.10">
    <property type="entry name" value="Ribonuclease H-like superfamily/Ribonuclease H"/>
    <property type="match status" value="1"/>
</dbReference>
<dbReference type="PROSITE" id="PS50994">
    <property type="entry name" value="INTEGRASE"/>
    <property type="match status" value="1"/>
</dbReference>
<gene>
    <name evidence="3" type="ORF">O181_045430</name>
</gene>
<sequence>MDKELLLWNKIIDTCGVPKRIISDKDPKFRSEFWTNFYDMLGAKLAFYTAYHPQKDGLSEQIIQSMENMSRILFSYGKEYKDHGWLMILPAIQPPYNTRQHSTTSKSPSPVEKGWNHLKKNLLNIHPTAKDFHYMWNTSCDTASR</sequence>
<dbReference type="AlphaFoldDB" id="A0A9Q3DRE8"/>
<dbReference type="GO" id="GO:0005634">
    <property type="term" value="C:nucleus"/>
    <property type="evidence" value="ECO:0007669"/>
    <property type="project" value="UniProtKB-ARBA"/>
</dbReference>
<dbReference type="EMBL" id="AVOT02018653">
    <property type="protein sequence ID" value="MBW0505715.1"/>
    <property type="molecule type" value="Genomic_DNA"/>
</dbReference>
<dbReference type="InterPro" id="IPR001584">
    <property type="entry name" value="Integrase_cat-core"/>
</dbReference>
<organism evidence="3 4">
    <name type="scientific">Austropuccinia psidii MF-1</name>
    <dbReference type="NCBI Taxonomy" id="1389203"/>
    <lineage>
        <taxon>Eukaryota</taxon>
        <taxon>Fungi</taxon>
        <taxon>Dikarya</taxon>
        <taxon>Basidiomycota</taxon>
        <taxon>Pucciniomycotina</taxon>
        <taxon>Pucciniomycetes</taxon>
        <taxon>Pucciniales</taxon>
        <taxon>Sphaerophragmiaceae</taxon>
        <taxon>Austropuccinia</taxon>
    </lineage>
</organism>
<reference evidence="3" key="1">
    <citation type="submission" date="2021-03" db="EMBL/GenBank/DDBJ databases">
        <title>Draft genome sequence of rust myrtle Austropuccinia psidii MF-1, a brazilian biotype.</title>
        <authorList>
            <person name="Quecine M.C."/>
            <person name="Pachon D.M.R."/>
            <person name="Bonatelli M.L."/>
            <person name="Correr F.H."/>
            <person name="Franceschini L.M."/>
            <person name="Leite T.F."/>
            <person name="Margarido G.R.A."/>
            <person name="Almeida C.A."/>
            <person name="Ferrarezi J.A."/>
            <person name="Labate C.A."/>
        </authorList>
    </citation>
    <scope>NUCLEOTIDE SEQUENCE</scope>
    <source>
        <strain evidence="3">MF-1</strain>
    </source>
</reference>
<evidence type="ECO:0000313" key="3">
    <source>
        <dbReference type="EMBL" id="MBW0505715.1"/>
    </source>
</evidence>
<feature type="domain" description="Integrase catalytic" evidence="2">
    <location>
        <begin position="1"/>
        <end position="116"/>
    </location>
</feature>
<dbReference type="PANTHER" id="PTHR37984:SF15">
    <property type="entry name" value="INTEGRASE CATALYTIC DOMAIN-CONTAINING PROTEIN"/>
    <property type="match status" value="1"/>
</dbReference>
<accession>A0A9Q3DRE8</accession>
<keyword evidence="4" id="KW-1185">Reference proteome</keyword>
<protein>
    <recommendedName>
        <fullName evidence="2">Integrase catalytic domain-containing protein</fullName>
    </recommendedName>
</protein>
<keyword evidence="1" id="KW-0694">RNA-binding</keyword>
<name>A0A9Q3DRE8_9BASI</name>
<dbReference type="SUPFAM" id="SSF53098">
    <property type="entry name" value="Ribonuclease H-like"/>
    <property type="match status" value="1"/>
</dbReference>
<dbReference type="GO" id="GO:0003723">
    <property type="term" value="F:RNA binding"/>
    <property type="evidence" value="ECO:0007669"/>
    <property type="project" value="UniProtKB-KW"/>
</dbReference>
<dbReference type="OrthoDB" id="3158924at2759"/>
<dbReference type="PANTHER" id="PTHR37984">
    <property type="entry name" value="PROTEIN CBG26694"/>
    <property type="match status" value="1"/>
</dbReference>
<evidence type="ECO:0000259" key="2">
    <source>
        <dbReference type="PROSITE" id="PS50994"/>
    </source>
</evidence>
<dbReference type="InterPro" id="IPR036397">
    <property type="entry name" value="RNaseH_sf"/>
</dbReference>
<dbReference type="InterPro" id="IPR012337">
    <property type="entry name" value="RNaseH-like_sf"/>
</dbReference>
<dbReference type="InterPro" id="IPR050951">
    <property type="entry name" value="Retrovirus_Pol_polyprotein"/>
</dbReference>
<dbReference type="Proteomes" id="UP000765509">
    <property type="component" value="Unassembled WGS sequence"/>
</dbReference>